<dbReference type="InterPro" id="IPR050767">
    <property type="entry name" value="Sel1_AlgK"/>
</dbReference>
<dbReference type="EMBL" id="KZ987877">
    <property type="protein sequence ID" value="RKP14153.1"/>
    <property type="molecule type" value="Genomic_DNA"/>
</dbReference>
<dbReference type="Gene3D" id="1.25.40.10">
    <property type="entry name" value="Tetratricopeptide repeat domain"/>
    <property type="match status" value="2"/>
</dbReference>
<dbReference type="PROSITE" id="PS50011">
    <property type="entry name" value="PROTEIN_KINASE_DOM"/>
    <property type="match status" value="1"/>
</dbReference>
<dbReference type="SMART" id="SM00671">
    <property type="entry name" value="SEL1"/>
    <property type="match status" value="7"/>
</dbReference>
<evidence type="ECO:0000313" key="3">
    <source>
        <dbReference type="EMBL" id="RKP14153.1"/>
    </source>
</evidence>
<organism evidence="3 4">
    <name type="scientific">Piptocephalis cylindrospora</name>
    <dbReference type="NCBI Taxonomy" id="1907219"/>
    <lineage>
        <taxon>Eukaryota</taxon>
        <taxon>Fungi</taxon>
        <taxon>Fungi incertae sedis</taxon>
        <taxon>Zoopagomycota</taxon>
        <taxon>Zoopagomycotina</taxon>
        <taxon>Zoopagomycetes</taxon>
        <taxon>Zoopagales</taxon>
        <taxon>Piptocephalidaceae</taxon>
        <taxon>Piptocephalis</taxon>
    </lineage>
</organism>
<dbReference type="SMART" id="SM00220">
    <property type="entry name" value="S_TKc"/>
    <property type="match status" value="1"/>
</dbReference>
<dbReference type="InterPro" id="IPR006597">
    <property type="entry name" value="Sel1-like"/>
</dbReference>
<dbReference type="Pfam" id="PF08238">
    <property type="entry name" value="Sel1"/>
    <property type="match status" value="8"/>
</dbReference>
<accession>A0A4P9Y5D3</accession>
<comment type="similarity">
    <text evidence="1">Belongs to the sel-1 family.</text>
</comment>
<dbReference type="GO" id="GO:0005524">
    <property type="term" value="F:ATP binding"/>
    <property type="evidence" value="ECO:0007669"/>
    <property type="project" value="InterPro"/>
</dbReference>
<dbReference type="SUPFAM" id="SSF81901">
    <property type="entry name" value="HCP-like"/>
    <property type="match status" value="4"/>
</dbReference>
<reference evidence="4" key="1">
    <citation type="journal article" date="2018" name="Nat. Microbiol.">
        <title>Leveraging single-cell genomics to expand the fungal tree of life.</title>
        <authorList>
            <person name="Ahrendt S.R."/>
            <person name="Quandt C.A."/>
            <person name="Ciobanu D."/>
            <person name="Clum A."/>
            <person name="Salamov A."/>
            <person name="Andreopoulos B."/>
            <person name="Cheng J.F."/>
            <person name="Woyke T."/>
            <person name="Pelin A."/>
            <person name="Henrissat B."/>
            <person name="Reynolds N.K."/>
            <person name="Benny G.L."/>
            <person name="Smith M.E."/>
            <person name="James T.Y."/>
            <person name="Grigoriev I.V."/>
        </authorList>
    </citation>
    <scope>NUCLEOTIDE SEQUENCE [LARGE SCALE GENOMIC DNA]</scope>
</reference>
<dbReference type="InterPro" id="IPR011009">
    <property type="entry name" value="Kinase-like_dom_sf"/>
</dbReference>
<dbReference type="Pfam" id="PF00069">
    <property type="entry name" value="Pkinase"/>
    <property type="match status" value="1"/>
</dbReference>
<dbReference type="Gene3D" id="3.30.200.20">
    <property type="entry name" value="Phosphorylase Kinase, domain 1"/>
    <property type="match status" value="1"/>
</dbReference>
<evidence type="ECO:0000259" key="2">
    <source>
        <dbReference type="PROSITE" id="PS50011"/>
    </source>
</evidence>
<keyword evidence="4" id="KW-1185">Reference proteome</keyword>
<protein>
    <recommendedName>
        <fullName evidence="2">Protein kinase domain-containing protein</fullName>
    </recommendedName>
</protein>
<dbReference type="PANTHER" id="PTHR11102:SF160">
    <property type="entry name" value="ERAD-ASSOCIATED E3 UBIQUITIN-PROTEIN LIGASE COMPONENT HRD3"/>
    <property type="match status" value="1"/>
</dbReference>
<dbReference type="Proteomes" id="UP000267251">
    <property type="component" value="Unassembled WGS sequence"/>
</dbReference>
<dbReference type="OrthoDB" id="2314558at2759"/>
<dbReference type="PANTHER" id="PTHR11102">
    <property type="entry name" value="SEL-1-LIKE PROTEIN"/>
    <property type="match status" value="1"/>
</dbReference>
<feature type="domain" description="Protein kinase" evidence="2">
    <location>
        <begin position="21"/>
        <end position="285"/>
    </location>
</feature>
<name>A0A4P9Y5D3_9FUNG</name>
<gene>
    <name evidence="3" type="ORF">BJ684DRAFT_15506</name>
</gene>
<dbReference type="InterPro" id="IPR000719">
    <property type="entry name" value="Prot_kinase_dom"/>
</dbReference>
<evidence type="ECO:0000313" key="4">
    <source>
        <dbReference type="Proteomes" id="UP000267251"/>
    </source>
</evidence>
<dbReference type="SUPFAM" id="SSF56112">
    <property type="entry name" value="Protein kinase-like (PK-like)"/>
    <property type="match status" value="1"/>
</dbReference>
<dbReference type="Gene3D" id="1.10.510.10">
    <property type="entry name" value="Transferase(Phosphotransferase) domain 1"/>
    <property type="match status" value="1"/>
</dbReference>
<sequence>MLAKRISPEDYEAGTELYEQYTIQKEMNKGGMSVLRPALNRLDKKVMIKFCHNRDTYQKEVDILTQLQRCPSPNIISLDDCFDDEEEETSLTPHWLIVVELGEVSLQDWGWNKRPISETFLKTIILVYRLYRSSVSVGALDVHCDLKPGNVMRFKANGEERGIWKLIDFDSSCAVGEKVERGTVDFCAPEVIRASGSGKHARATLAMDIFSFGQIIYWMATDKPIWGDHVGNEAAMAVILSQEEELPLSKKDIPHLALFHLAQDMLYKDPEKRLTLIQLKKKSYLIAGLDTRMARDIGLQKTTSECNADDDIEEEDLVIPEENTAEYIHYPKYVQHRILRHEWNLSHLGRTIDRDQLERILKKMVASDIGATKAFGLFMSQCFPLKNGAEVQRSADSVENNRERIEIEEVNAVFPKESSKILPGDWIIYHAHKAHHSRIFTHRHLKSEILKLLDERPVLHLCHEHKLSLAFDVLRSSEKTIFSMVPIPKLEASRVLKVLDHLNYQLPPDEEEPHLYALLRLTEKLRELSLECATILQHPGKALGDLSSTSALISNHFLQVFRKGVTVLANRLDPGRVNNQMAVHETTPPQPIHQDSAISIESFKENNTGIPTDANMSPQINGAKLTAQIKEVENFSDSIKSSELSMDQRPAKNNPSVRTLTSDLLRDIREDLNQTKSLLEHVPGESVQKTWTRFVDNATKVSTKYVSAIIPPEEEKVKRLKEGIREWYRLWIDWRKSVIVTMPSVFVKFIEEEDVNLATVKDKKAYAMLQEETAEMCGAEEEIPTGLQETYYKAYKGDCASLLALGKAYMDGKEGLRPSRHLACMWLLRAAIQNNPEAQTLYAMSAERAENTRCTSAVKYAFLRRAHSLKYAPAKAKYAYLLWEGEGCIKDKSLAAKLIHQSADQDRPEGYLGLLYMALSTGDVEGKDKYGRKCFDMGCVLAYQLLFEHLLLVRQRLKNEDPGPWYAAAYRQYQEMLVHERTEEMPCQSKWVLESLYADYDIRTLKSICHYFHGVMLYFGLGVSEDKEEAVRVWEKEEHPTQMIRDCLAYCYATGDGKPLDVSRAIQMLSENAQTPSTKQDMILAFLYYKGSEMTQDPKKVRRLCERAMMSSLPNAAYLLGRMEEEGFGGEVNLVSAAKLYERFHQESLMCAAAMARMKLYGRGCVKDVGLALKALEHYAQPGSPGGSMSLATFFWPDVWYDPMMGNLEALKALGDCYAWGIGGEPEMSCALKMWTRAASLGSGEAHLCLYQVYSQGMEIPLNLQVAEQHLKKASDMGVPEAMALYARDICEDPKRYEEALALSRKSLYRKYEPARIIHAQLLLNDPSKKDEEVRTKEAIQPLQQGVENGDGESMYQLSCVEEDPKKTSVLLHRTTTQGVEKAPPKLAECYSKDRGTDEGYGPAQQYYRQEDLTSQGPKIRKHKWYRLLKKTKKIFST</sequence>
<dbReference type="GO" id="GO:0004672">
    <property type="term" value="F:protein kinase activity"/>
    <property type="evidence" value="ECO:0007669"/>
    <property type="project" value="InterPro"/>
</dbReference>
<evidence type="ECO:0000256" key="1">
    <source>
        <dbReference type="ARBA" id="ARBA00038101"/>
    </source>
</evidence>
<dbReference type="InterPro" id="IPR011990">
    <property type="entry name" value="TPR-like_helical_dom_sf"/>
</dbReference>
<proteinExistence type="inferred from homology"/>